<reference evidence="5 6" key="1">
    <citation type="submission" date="2018-08" db="EMBL/GenBank/DDBJ databases">
        <authorList>
            <person name="Khan S.A."/>
        </authorList>
    </citation>
    <scope>NUCLEOTIDE SEQUENCE [LARGE SCALE GENOMIC DNA]</scope>
    <source>
        <strain evidence="5 6">GTF-13</strain>
    </source>
</reference>
<gene>
    <name evidence="5" type="ORF">D0544_16615</name>
</gene>
<evidence type="ECO:0000256" key="1">
    <source>
        <dbReference type="ARBA" id="ARBA00023125"/>
    </source>
</evidence>
<feature type="domain" description="HTH tetR-type" evidence="4">
    <location>
        <begin position="14"/>
        <end position="74"/>
    </location>
</feature>
<evidence type="ECO:0000256" key="2">
    <source>
        <dbReference type="PROSITE-ProRule" id="PRU00335"/>
    </source>
</evidence>
<dbReference type="EMBL" id="QWEZ01000002">
    <property type="protein sequence ID" value="RRJ83437.1"/>
    <property type="molecule type" value="Genomic_DNA"/>
</dbReference>
<dbReference type="Pfam" id="PF00440">
    <property type="entry name" value="TetR_N"/>
    <property type="match status" value="1"/>
</dbReference>
<dbReference type="PRINTS" id="PR00455">
    <property type="entry name" value="HTHTETR"/>
</dbReference>
<dbReference type="PANTHER" id="PTHR30055">
    <property type="entry name" value="HTH-TYPE TRANSCRIPTIONAL REGULATOR RUTR"/>
    <property type="match status" value="1"/>
</dbReference>
<name>A0A3P3VM72_9GAMM</name>
<dbReference type="SUPFAM" id="SSF48498">
    <property type="entry name" value="Tetracyclin repressor-like, C-terminal domain"/>
    <property type="match status" value="1"/>
</dbReference>
<dbReference type="SUPFAM" id="SSF46689">
    <property type="entry name" value="Homeodomain-like"/>
    <property type="match status" value="1"/>
</dbReference>
<feature type="DNA-binding region" description="H-T-H motif" evidence="2">
    <location>
        <begin position="37"/>
        <end position="56"/>
    </location>
</feature>
<keyword evidence="6" id="KW-1185">Reference proteome</keyword>
<dbReference type="GO" id="GO:0000976">
    <property type="term" value="F:transcription cis-regulatory region binding"/>
    <property type="evidence" value="ECO:0007669"/>
    <property type="project" value="TreeGrafter"/>
</dbReference>
<comment type="caution">
    <text evidence="5">The sequence shown here is derived from an EMBL/GenBank/DDBJ whole genome shotgun (WGS) entry which is preliminary data.</text>
</comment>
<evidence type="ECO:0000259" key="4">
    <source>
        <dbReference type="PROSITE" id="PS50977"/>
    </source>
</evidence>
<organism evidence="5 6">
    <name type="scientific">Aestuariirhabdus litorea</name>
    <dbReference type="NCBI Taxonomy" id="2528527"/>
    <lineage>
        <taxon>Bacteria</taxon>
        <taxon>Pseudomonadati</taxon>
        <taxon>Pseudomonadota</taxon>
        <taxon>Gammaproteobacteria</taxon>
        <taxon>Oceanospirillales</taxon>
        <taxon>Aestuariirhabdaceae</taxon>
        <taxon>Aestuariirhabdus</taxon>
    </lineage>
</organism>
<dbReference type="InterPro" id="IPR050109">
    <property type="entry name" value="HTH-type_TetR-like_transc_reg"/>
</dbReference>
<feature type="region of interest" description="Disordered" evidence="3">
    <location>
        <begin position="204"/>
        <end position="224"/>
    </location>
</feature>
<evidence type="ECO:0000256" key="3">
    <source>
        <dbReference type="SAM" id="MobiDB-lite"/>
    </source>
</evidence>
<keyword evidence="1 2" id="KW-0238">DNA-binding</keyword>
<dbReference type="AlphaFoldDB" id="A0A3P3VM72"/>
<evidence type="ECO:0000313" key="6">
    <source>
        <dbReference type="Proteomes" id="UP000280792"/>
    </source>
</evidence>
<reference evidence="5 6" key="2">
    <citation type="submission" date="2018-12" db="EMBL/GenBank/DDBJ databases">
        <title>Simiduia agarivorans gen. nov., sp. nov., a marine, agarolytic bacterium isolated from shallow coastal water from Keelung, Taiwan.</title>
        <authorList>
            <person name="Shieh W.Y."/>
        </authorList>
    </citation>
    <scope>NUCLEOTIDE SEQUENCE [LARGE SCALE GENOMIC DNA]</scope>
    <source>
        <strain evidence="5 6">GTF-13</strain>
    </source>
</reference>
<dbReference type="InterPro" id="IPR023772">
    <property type="entry name" value="DNA-bd_HTH_TetR-type_CS"/>
</dbReference>
<proteinExistence type="predicted"/>
<dbReference type="PROSITE" id="PS01081">
    <property type="entry name" value="HTH_TETR_1"/>
    <property type="match status" value="1"/>
</dbReference>
<dbReference type="PANTHER" id="PTHR30055:SF226">
    <property type="entry name" value="HTH-TYPE TRANSCRIPTIONAL REGULATOR PKSA"/>
    <property type="match status" value="1"/>
</dbReference>
<dbReference type="InterPro" id="IPR036271">
    <property type="entry name" value="Tet_transcr_reg_TetR-rel_C_sf"/>
</dbReference>
<evidence type="ECO:0000313" key="5">
    <source>
        <dbReference type="EMBL" id="RRJ83437.1"/>
    </source>
</evidence>
<dbReference type="Proteomes" id="UP000280792">
    <property type="component" value="Unassembled WGS sequence"/>
</dbReference>
<dbReference type="Gene3D" id="1.10.357.10">
    <property type="entry name" value="Tetracycline Repressor, domain 2"/>
    <property type="match status" value="1"/>
</dbReference>
<dbReference type="RefSeq" id="WP_125018141.1">
    <property type="nucleotide sequence ID" value="NZ_QWEZ01000002.1"/>
</dbReference>
<dbReference type="InterPro" id="IPR001647">
    <property type="entry name" value="HTH_TetR"/>
</dbReference>
<dbReference type="InterPro" id="IPR041490">
    <property type="entry name" value="KstR2_TetR_C"/>
</dbReference>
<sequence length="224" mass="24025">MAYRATAATEARKQALKQRLLEAALEIVSREGFAGLSISAVASECDVATGTLYRYFHNKAALCAALFAAASQREVEQVAKASTRHRSAADNLASAIATFAHRALRNPRLAWALIAEPADPLVEAARLSYRQAYARVFTELVREGMRQGCFHCNHPELVAAALVGALAESLLGPLSPANPSPQHQESILEIQQFALRALGCPVIPQPGTPQPGTSQPDGEHHEPT</sequence>
<protein>
    <submittedName>
        <fullName evidence="5">TetR/AcrR family transcriptional regulator</fullName>
    </submittedName>
</protein>
<accession>A0A3P3VM72</accession>
<dbReference type="InterPro" id="IPR009057">
    <property type="entry name" value="Homeodomain-like_sf"/>
</dbReference>
<dbReference type="PROSITE" id="PS50977">
    <property type="entry name" value="HTH_TETR_2"/>
    <property type="match status" value="1"/>
</dbReference>
<dbReference type="Pfam" id="PF17932">
    <property type="entry name" value="TetR_C_24"/>
    <property type="match status" value="1"/>
</dbReference>
<dbReference type="GO" id="GO:0003700">
    <property type="term" value="F:DNA-binding transcription factor activity"/>
    <property type="evidence" value="ECO:0007669"/>
    <property type="project" value="TreeGrafter"/>
</dbReference>